<gene>
    <name evidence="2" type="ORF">ACFPIJ_16435</name>
</gene>
<comment type="caution">
    <text evidence="2">The sequence shown here is derived from an EMBL/GenBank/DDBJ whole genome shotgun (WGS) entry which is preliminary data.</text>
</comment>
<feature type="compositionally biased region" description="Low complexity" evidence="1">
    <location>
        <begin position="23"/>
        <end position="45"/>
    </location>
</feature>
<evidence type="ECO:0000256" key="1">
    <source>
        <dbReference type="SAM" id="MobiDB-lite"/>
    </source>
</evidence>
<dbReference type="EMBL" id="JBHSIU010000018">
    <property type="protein sequence ID" value="MFC4999420.1"/>
    <property type="molecule type" value="Genomic_DNA"/>
</dbReference>
<dbReference type="Proteomes" id="UP001595912">
    <property type="component" value="Unassembled WGS sequence"/>
</dbReference>
<evidence type="ECO:0000313" key="2">
    <source>
        <dbReference type="EMBL" id="MFC4999420.1"/>
    </source>
</evidence>
<keyword evidence="3" id="KW-1185">Reference proteome</keyword>
<proteinExistence type="predicted"/>
<accession>A0ABV9VV49</accession>
<evidence type="ECO:0000313" key="3">
    <source>
        <dbReference type="Proteomes" id="UP001595912"/>
    </source>
</evidence>
<name>A0ABV9VV49_9ACTN</name>
<protein>
    <recommendedName>
        <fullName evidence="4">CBM2 domain-containing protein</fullName>
    </recommendedName>
</protein>
<reference evidence="3" key="1">
    <citation type="journal article" date="2019" name="Int. J. Syst. Evol. Microbiol.">
        <title>The Global Catalogue of Microorganisms (GCM) 10K type strain sequencing project: providing services to taxonomists for standard genome sequencing and annotation.</title>
        <authorList>
            <consortium name="The Broad Institute Genomics Platform"/>
            <consortium name="The Broad Institute Genome Sequencing Center for Infectious Disease"/>
            <person name="Wu L."/>
            <person name="Ma J."/>
        </authorList>
    </citation>
    <scope>NUCLEOTIDE SEQUENCE [LARGE SCALE GENOMIC DNA]</scope>
    <source>
        <strain evidence="3">CGMCC 4.7152</strain>
    </source>
</reference>
<feature type="compositionally biased region" description="Low complexity" evidence="1">
    <location>
        <begin position="1"/>
        <end position="13"/>
    </location>
</feature>
<dbReference type="RefSeq" id="WP_380115845.1">
    <property type="nucleotide sequence ID" value="NZ_JBHSIU010000018.1"/>
</dbReference>
<organism evidence="2 3">
    <name type="scientific">Dactylosporangium cerinum</name>
    <dbReference type="NCBI Taxonomy" id="1434730"/>
    <lineage>
        <taxon>Bacteria</taxon>
        <taxon>Bacillati</taxon>
        <taxon>Actinomycetota</taxon>
        <taxon>Actinomycetes</taxon>
        <taxon>Micromonosporales</taxon>
        <taxon>Micromonosporaceae</taxon>
        <taxon>Dactylosporangium</taxon>
    </lineage>
</organism>
<evidence type="ECO:0008006" key="4">
    <source>
        <dbReference type="Google" id="ProtNLM"/>
    </source>
</evidence>
<feature type="region of interest" description="Disordered" evidence="1">
    <location>
        <begin position="1"/>
        <end position="46"/>
    </location>
</feature>
<sequence>MAAAVAGQAGPAVSEGSWRPGRSDPAARPTASAADASPSDPSVASTCSVTYQVKGTWDRGASVPLSIVNTSSTDVR</sequence>